<dbReference type="AlphaFoldDB" id="A0A2N3J0F3"/>
<comment type="caution">
    <text evidence="2">The sequence shown here is derived from an EMBL/GenBank/DDBJ whole genome shotgun (WGS) entry which is preliminary data.</text>
</comment>
<dbReference type="Pfam" id="PF02661">
    <property type="entry name" value="Fic"/>
    <property type="match status" value="1"/>
</dbReference>
<dbReference type="Proteomes" id="UP000233526">
    <property type="component" value="Unassembled WGS sequence"/>
</dbReference>
<name>A0A2N3J0F3_AERSO</name>
<evidence type="ECO:0000313" key="3">
    <source>
        <dbReference type="Proteomes" id="UP000233526"/>
    </source>
</evidence>
<dbReference type="RefSeq" id="WP_101317655.1">
    <property type="nucleotide sequence ID" value="NZ_CAWNSS010000033.1"/>
</dbReference>
<gene>
    <name evidence="2" type="ORF">AOX56_15315</name>
</gene>
<dbReference type="InterPro" id="IPR003812">
    <property type="entry name" value="Fido"/>
</dbReference>
<proteinExistence type="predicted"/>
<dbReference type="SUPFAM" id="SSF140931">
    <property type="entry name" value="Fic-like"/>
    <property type="match status" value="1"/>
</dbReference>
<feature type="domain" description="Fido" evidence="1">
    <location>
        <begin position="279"/>
        <end position="384"/>
    </location>
</feature>
<sequence length="384" mass="42109">MIEFKSVAALLHATPPQQEQFKNEGSLKIAGKEYRIDADLQQVLRTHPQSSNIARFFEGVGKLFSLGSSTSVAKAATQQLFSTPGAQQQRLQSDDAVAHARMLFKDRLITTPEDVLERLRTQRPATHDSEHALLFQRAMSEALKQSPTGNELHALVGEQAMTQLLNKLTDPKQSMTSLEQLYRQPSAAQAINALDPLLKIEIKNLQVAQQHQQALITQDLGQGVFSGTLEESFYNPTGFTENVDRAAAWILKASTSGGNEWSNFTALLREYSESSQDLTDSSVLKQLHHQLVPNLTRDYRGPAISGGSLPSSIGGAAMLEKHLATLDSKDPQLGKKLFAAVVGFHGFTDGNGRMGRLLYALSELREGRFAPLDLPAENSLHGIK</sequence>
<organism evidence="2 3">
    <name type="scientific">Aeromonas sobria</name>
    <dbReference type="NCBI Taxonomy" id="646"/>
    <lineage>
        <taxon>Bacteria</taxon>
        <taxon>Pseudomonadati</taxon>
        <taxon>Pseudomonadota</taxon>
        <taxon>Gammaproteobacteria</taxon>
        <taxon>Aeromonadales</taxon>
        <taxon>Aeromonadaceae</taxon>
        <taxon>Aeromonas</taxon>
    </lineage>
</organism>
<dbReference type="NCBIfam" id="NF010653">
    <property type="entry name" value="PRK14052.1"/>
    <property type="match status" value="1"/>
</dbReference>
<reference evidence="2 3" key="1">
    <citation type="journal article" date="2017" name="Front. Microbiol.">
        <title>Strong Genomic and Phenotypic Heterogeneity in the Aeromonas sobria Species Complex.</title>
        <authorList>
            <person name="Gauthier J."/>
            <person name="Vincent A.T."/>
            <person name="Charette S.J."/>
            <person name="Derome N."/>
        </authorList>
    </citation>
    <scope>NUCLEOTIDE SEQUENCE [LARGE SCALE GENOMIC DNA]</scope>
    <source>
        <strain evidence="2 3">JF2635</strain>
    </source>
</reference>
<accession>A0A2N3J0F3</accession>
<evidence type="ECO:0000313" key="2">
    <source>
        <dbReference type="EMBL" id="PKQ78907.1"/>
    </source>
</evidence>
<dbReference type="Gene3D" id="1.10.3290.10">
    <property type="entry name" value="Fido-like domain"/>
    <property type="match status" value="1"/>
</dbReference>
<dbReference type="InterPro" id="IPR036597">
    <property type="entry name" value="Fido-like_dom_sf"/>
</dbReference>
<evidence type="ECO:0000259" key="1">
    <source>
        <dbReference type="PROSITE" id="PS51459"/>
    </source>
</evidence>
<dbReference type="InterPro" id="IPR049418">
    <property type="entry name" value="VopS_N"/>
</dbReference>
<dbReference type="EMBL" id="LJZX01000033">
    <property type="protein sequence ID" value="PKQ78907.1"/>
    <property type="molecule type" value="Genomic_DNA"/>
</dbReference>
<protein>
    <submittedName>
        <fullName evidence="2">Effector protein</fullName>
    </submittedName>
</protein>
<dbReference type="PROSITE" id="PS51459">
    <property type="entry name" value="FIDO"/>
    <property type="match status" value="1"/>
</dbReference>
<dbReference type="Pfam" id="PF20793">
    <property type="entry name" value="VopS_N"/>
    <property type="match status" value="1"/>
</dbReference>